<dbReference type="Proteomes" id="UP000076962">
    <property type="component" value="Unassembled WGS sequence"/>
</dbReference>
<dbReference type="AlphaFoldDB" id="A0A176S0E1"/>
<dbReference type="InterPro" id="IPR051043">
    <property type="entry name" value="Sulfatase_Mod_Factor_Kinase"/>
</dbReference>
<proteinExistence type="predicted"/>
<evidence type="ECO:0000313" key="4">
    <source>
        <dbReference type="Proteomes" id="UP000076962"/>
    </source>
</evidence>
<gene>
    <name evidence="3" type="ORF">THIOM_002856</name>
</gene>
<dbReference type="SUPFAM" id="SSF56436">
    <property type="entry name" value="C-type lectin-like"/>
    <property type="match status" value="1"/>
</dbReference>
<feature type="region of interest" description="Disordered" evidence="1">
    <location>
        <begin position="1"/>
        <end position="21"/>
    </location>
</feature>
<dbReference type="InterPro" id="IPR042095">
    <property type="entry name" value="SUMF_sf"/>
</dbReference>
<dbReference type="Gene3D" id="3.90.1580.10">
    <property type="entry name" value="paralog of FGE (formylglycine-generating enzyme)"/>
    <property type="match status" value="1"/>
</dbReference>
<dbReference type="EMBL" id="LUTY01001674">
    <property type="protein sequence ID" value="OAD21378.1"/>
    <property type="molecule type" value="Genomic_DNA"/>
</dbReference>
<evidence type="ECO:0000313" key="3">
    <source>
        <dbReference type="EMBL" id="OAD21378.1"/>
    </source>
</evidence>
<sequence>MVGLPGGTFRMGDINGKGHKDEQPVHELEVNSFAISRYEITVAEYERFAKATGRKLPVDSSGGDKDRGNYPVTRVSLQDATDFAAWLSEQTGKHYRLPTEAEWEYAARAGTDTLYSWGNKINQTKANYRDKNEVWDKKESQPVGSFSPNAFMIYDMVGNVLEWTCSKYEHRYQGTEQKCLKGGKASQVVLRGGSFIQNEVRIAQRYRLLSCICSDSMF</sequence>
<name>A0A176S0E1_9GAMM</name>
<comment type="caution">
    <text evidence="3">The sequence shown here is derived from an EMBL/GenBank/DDBJ whole genome shotgun (WGS) entry which is preliminary data.</text>
</comment>
<dbReference type="Pfam" id="PF03781">
    <property type="entry name" value="FGE-sulfatase"/>
    <property type="match status" value="1"/>
</dbReference>
<keyword evidence="4" id="KW-1185">Reference proteome</keyword>
<dbReference type="PANTHER" id="PTHR23150:SF35">
    <property type="entry name" value="BLL6746 PROTEIN"/>
    <property type="match status" value="1"/>
</dbReference>
<feature type="domain" description="Sulfatase-modifying factor enzyme-like" evidence="2">
    <location>
        <begin position="1"/>
        <end position="205"/>
    </location>
</feature>
<accession>A0A176S0E1</accession>
<evidence type="ECO:0000259" key="2">
    <source>
        <dbReference type="Pfam" id="PF03781"/>
    </source>
</evidence>
<dbReference type="InterPro" id="IPR005532">
    <property type="entry name" value="SUMF_dom"/>
</dbReference>
<protein>
    <submittedName>
        <fullName evidence="3">Sulphatase-modifying factor domain protein</fullName>
    </submittedName>
</protein>
<reference evidence="3 4" key="1">
    <citation type="submission" date="2016-05" db="EMBL/GenBank/DDBJ databases">
        <title>Single-cell genome of chain-forming Candidatus Thiomargarita nelsonii and comparison to other large sulfur-oxidizing bacteria.</title>
        <authorList>
            <person name="Winkel M."/>
            <person name="Salman V."/>
            <person name="Woyke T."/>
            <person name="Schulz-Vogt H."/>
            <person name="Richter M."/>
            <person name="Flood B."/>
            <person name="Bailey J."/>
            <person name="Amann R."/>
            <person name="Mussmann M."/>
        </authorList>
    </citation>
    <scope>NUCLEOTIDE SEQUENCE [LARGE SCALE GENOMIC DNA]</scope>
    <source>
        <strain evidence="3 4">THI036</strain>
    </source>
</reference>
<dbReference type="PANTHER" id="PTHR23150">
    <property type="entry name" value="SULFATASE MODIFYING FACTOR 1, 2"/>
    <property type="match status" value="1"/>
</dbReference>
<dbReference type="GO" id="GO:0120147">
    <property type="term" value="F:formylglycine-generating oxidase activity"/>
    <property type="evidence" value="ECO:0007669"/>
    <property type="project" value="TreeGrafter"/>
</dbReference>
<organism evidence="3 4">
    <name type="scientific">Candidatus Thiomargarita nelsonii</name>
    <dbReference type="NCBI Taxonomy" id="1003181"/>
    <lineage>
        <taxon>Bacteria</taxon>
        <taxon>Pseudomonadati</taxon>
        <taxon>Pseudomonadota</taxon>
        <taxon>Gammaproteobacteria</taxon>
        <taxon>Thiotrichales</taxon>
        <taxon>Thiotrichaceae</taxon>
        <taxon>Thiomargarita</taxon>
    </lineage>
</organism>
<dbReference type="InterPro" id="IPR016187">
    <property type="entry name" value="CTDL_fold"/>
</dbReference>
<evidence type="ECO:0000256" key="1">
    <source>
        <dbReference type="SAM" id="MobiDB-lite"/>
    </source>
</evidence>